<dbReference type="Proteomes" id="UP001318682">
    <property type="component" value="Chromosome"/>
</dbReference>
<evidence type="ECO:0000256" key="1">
    <source>
        <dbReference type="SAM" id="SignalP"/>
    </source>
</evidence>
<organism evidence="2 3">
    <name type="scientific">Roseobacter fucihabitans</name>
    <dbReference type="NCBI Taxonomy" id="1537242"/>
    <lineage>
        <taxon>Bacteria</taxon>
        <taxon>Pseudomonadati</taxon>
        <taxon>Pseudomonadota</taxon>
        <taxon>Alphaproteobacteria</taxon>
        <taxon>Rhodobacterales</taxon>
        <taxon>Roseobacteraceae</taxon>
        <taxon>Roseobacter</taxon>
    </lineage>
</organism>
<proteinExistence type="predicted"/>
<protein>
    <recommendedName>
        <fullName evidence="4">Dihydrodipicolinate reductase</fullName>
    </recommendedName>
</protein>
<dbReference type="EMBL" id="CP143423">
    <property type="protein sequence ID" value="WVX49697.1"/>
    <property type="molecule type" value="Genomic_DNA"/>
</dbReference>
<accession>A0ABZ2BUV1</accession>
<gene>
    <name evidence="2" type="ORF">ROLI_027920</name>
</gene>
<keyword evidence="3" id="KW-1185">Reference proteome</keyword>
<evidence type="ECO:0000313" key="3">
    <source>
        <dbReference type="Proteomes" id="UP001318682"/>
    </source>
</evidence>
<keyword evidence="1" id="KW-0732">Signal</keyword>
<reference evidence="3" key="2">
    <citation type="submission" date="2024-01" db="EMBL/GenBank/DDBJ databases">
        <title>Roseobacter fucihabitans sp. nov., isolated from the brown alga Fucus spiralis.</title>
        <authorList>
            <person name="Hahnke S."/>
            <person name="Berger M."/>
            <person name="Schlingloff A."/>
            <person name="Athale I."/>
            <person name="Neumann-Schaal M."/>
            <person name="Adenaya A."/>
            <person name="Poehlein A."/>
            <person name="Daniel R."/>
            <person name="Pertersen J."/>
            <person name="Brinkhoff T."/>
        </authorList>
    </citation>
    <scope>NUCLEOTIDE SEQUENCE [LARGE SCALE GENOMIC DNA]</scope>
    <source>
        <strain evidence="3">B14</strain>
    </source>
</reference>
<feature type="signal peptide" evidence="1">
    <location>
        <begin position="1"/>
        <end position="23"/>
    </location>
</feature>
<evidence type="ECO:0000313" key="2">
    <source>
        <dbReference type="EMBL" id="WVX49697.1"/>
    </source>
</evidence>
<feature type="chain" id="PRO_5046960546" description="Dihydrodipicolinate reductase" evidence="1">
    <location>
        <begin position="24"/>
        <end position="122"/>
    </location>
</feature>
<name>A0ABZ2BUV1_9RHOB</name>
<dbReference type="RefSeq" id="WP_187431249.1">
    <property type="nucleotide sequence ID" value="NZ_CP143423.1"/>
</dbReference>
<evidence type="ECO:0008006" key="4">
    <source>
        <dbReference type="Google" id="ProtNLM"/>
    </source>
</evidence>
<sequence length="122" mass="13271">MRTSIFAISVVVLVTTSALPALAGNFKRIKSAEEFTALVVGKKIEWDGGTAMIHANGKTDGKLKKQGKYAGNWVFSKGFYCRNLVINKKETGTNCQTVEIDGNSMRLTRDQGKGQSTVLSLK</sequence>
<reference evidence="2 3" key="1">
    <citation type="submission" date="2015-07" db="EMBL/GenBank/DDBJ databases">
        <authorList>
            <person name="Voget S."/>
            <person name="Dogs M."/>
            <person name="Brinkhoff T.H."/>
            <person name="Daniel R."/>
        </authorList>
    </citation>
    <scope>NUCLEOTIDE SEQUENCE [LARGE SCALE GENOMIC DNA]</scope>
    <source>
        <strain evidence="2 3">B14</strain>
    </source>
</reference>